<evidence type="ECO:0000313" key="5">
    <source>
        <dbReference type="EMBL" id="MEF2964223.1"/>
    </source>
</evidence>
<dbReference type="Proteomes" id="UP001306950">
    <property type="component" value="Unassembled WGS sequence"/>
</dbReference>
<dbReference type="InterPro" id="IPR009057">
    <property type="entry name" value="Homeodomain-like_sf"/>
</dbReference>
<keyword evidence="6" id="KW-1185">Reference proteome</keyword>
<dbReference type="SUPFAM" id="SSF51215">
    <property type="entry name" value="Regulatory protein AraC"/>
    <property type="match status" value="1"/>
</dbReference>
<comment type="caution">
    <text evidence="5">The sequence shown here is derived from an EMBL/GenBank/DDBJ whole genome shotgun (WGS) entry which is preliminary data.</text>
</comment>
<dbReference type="RefSeq" id="WP_331844470.1">
    <property type="nucleotide sequence ID" value="NZ_JAZHPZ010000001.1"/>
</dbReference>
<sequence>MGPYYEELARAFAQVPVHVYEVYRTSLEAGRAYRGHVDRPTSKCALIIGLRGQAVFTFQKTQSYELEPGSVLVGGYRMELEIQVGYDGFDYFLVHYLPADPHTSEREILTSVSALQVSLDPGTLQLLDRLQYAATVPAYIEQLEKKTLFYQLLGKVLLDERHRQNNESYPIVEQAMEYIRRHYMEPLTLKRLATRFGMKEKNFSHIFRKYAGIGPIDYLIRFRMSRAHELLVSGQFPVSEVARSVGYSDAYYFSRLFKKHMGLPPSRVSLRERGK</sequence>
<dbReference type="InterPro" id="IPR037923">
    <property type="entry name" value="HTH-like"/>
</dbReference>
<dbReference type="PROSITE" id="PS00041">
    <property type="entry name" value="HTH_ARAC_FAMILY_1"/>
    <property type="match status" value="1"/>
</dbReference>
<proteinExistence type="predicted"/>
<keyword evidence="3" id="KW-0804">Transcription</keyword>
<organism evidence="5 6">
    <name type="scientific">Paenibacillus haidiansis</name>
    <dbReference type="NCBI Taxonomy" id="1574488"/>
    <lineage>
        <taxon>Bacteria</taxon>
        <taxon>Bacillati</taxon>
        <taxon>Bacillota</taxon>
        <taxon>Bacilli</taxon>
        <taxon>Bacillales</taxon>
        <taxon>Paenibacillaceae</taxon>
        <taxon>Paenibacillus</taxon>
    </lineage>
</organism>
<keyword evidence="1" id="KW-0805">Transcription regulation</keyword>
<dbReference type="InterPro" id="IPR018060">
    <property type="entry name" value="HTH_AraC"/>
</dbReference>
<dbReference type="SMART" id="SM00342">
    <property type="entry name" value="HTH_ARAC"/>
    <property type="match status" value="1"/>
</dbReference>
<evidence type="ECO:0000313" key="6">
    <source>
        <dbReference type="Proteomes" id="UP001306950"/>
    </source>
</evidence>
<gene>
    <name evidence="5" type="ORF">V3851_00145</name>
</gene>
<reference evidence="5 6" key="1">
    <citation type="submission" date="2024-02" db="EMBL/GenBank/DDBJ databases">
        <title>A nitrogen-fixing paenibacillus bacterium.</title>
        <authorList>
            <person name="Zhang W.L."/>
            <person name="Chen S.F."/>
        </authorList>
    </citation>
    <scope>NUCLEOTIDE SEQUENCE [LARGE SCALE GENOMIC DNA]</scope>
    <source>
        <strain evidence="5 6">M1</strain>
    </source>
</reference>
<dbReference type="SUPFAM" id="SSF46689">
    <property type="entry name" value="Homeodomain-like"/>
    <property type="match status" value="2"/>
</dbReference>
<name>A0ABU7VKD5_9BACL</name>
<dbReference type="Gene3D" id="1.10.10.60">
    <property type="entry name" value="Homeodomain-like"/>
    <property type="match status" value="2"/>
</dbReference>
<protein>
    <submittedName>
        <fullName evidence="5">AraC family transcriptional regulator</fullName>
    </submittedName>
</protein>
<dbReference type="InterPro" id="IPR018062">
    <property type="entry name" value="HTH_AraC-typ_CS"/>
</dbReference>
<dbReference type="Pfam" id="PF12833">
    <property type="entry name" value="HTH_18"/>
    <property type="match status" value="1"/>
</dbReference>
<evidence type="ECO:0000256" key="3">
    <source>
        <dbReference type="ARBA" id="ARBA00023163"/>
    </source>
</evidence>
<accession>A0ABU7VKD5</accession>
<dbReference type="PANTHER" id="PTHR43280">
    <property type="entry name" value="ARAC-FAMILY TRANSCRIPTIONAL REGULATOR"/>
    <property type="match status" value="1"/>
</dbReference>
<evidence type="ECO:0000256" key="2">
    <source>
        <dbReference type="ARBA" id="ARBA00023125"/>
    </source>
</evidence>
<dbReference type="PROSITE" id="PS01124">
    <property type="entry name" value="HTH_ARAC_FAMILY_2"/>
    <property type="match status" value="1"/>
</dbReference>
<evidence type="ECO:0000259" key="4">
    <source>
        <dbReference type="PROSITE" id="PS01124"/>
    </source>
</evidence>
<feature type="domain" description="HTH araC/xylS-type" evidence="4">
    <location>
        <begin position="173"/>
        <end position="271"/>
    </location>
</feature>
<dbReference type="EMBL" id="JAZHPZ010000001">
    <property type="protein sequence ID" value="MEF2964223.1"/>
    <property type="molecule type" value="Genomic_DNA"/>
</dbReference>
<evidence type="ECO:0000256" key="1">
    <source>
        <dbReference type="ARBA" id="ARBA00023015"/>
    </source>
</evidence>
<dbReference type="InterPro" id="IPR020449">
    <property type="entry name" value="Tscrpt_reg_AraC-type_HTH"/>
</dbReference>
<dbReference type="PANTHER" id="PTHR43280:SF2">
    <property type="entry name" value="HTH-TYPE TRANSCRIPTIONAL REGULATOR EXSA"/>
    <property type="match status" value="1"/>
</dbReference>
<keyword evidence="2" id="KW-0238">DNA-binding</keyword>
<dbReference type="PRINTS" id="PR00032">
    <property type="entry name" value="HTHARAC"/>
</dbReference>